<name>A0ABR6GTI7_9BURK</name>
<reference evidence="2 3" key="1">
    <citation type="submission" date="2020-08" db="EMBL/GenBank/DDBJ databases">
        <title>Genomic Encyclopedia of Type Strains, Phase III (KMG-III): the genomes of soil and plant-associated and newly described type strains.</title>
        <authorList>
            <person name="Whitman W."/>
        </authorList>
    </citation>
    <scope>NUCLEOTIDE SEQUENCE [LARGE SCALE GENOMIC DNA]</scope>
    <source>
        <strain evidence="2 3">CECT 7247</strain>
    </source>
</reference>
<dbReference type="Proteomes" id="UP000574369">
    <property type="component" value="Unassembled WGS sequence"/>
</dbReference>
<feature type="chain" id="PRO_5045085200" evidence="1">
    <location>
        <begin position="27"/>
        <end position="199"/>
    </location>
</feature>
<keyword evidence="1" id="KW-0732">Signal</keyword>
<feature type="signal peptide" evidence="1">
    <location>
        <begin position="1"/>
        <end position="26"/>
    </location>
</feature>
<accession>A0ABR6GTI7</accession>
<protein>
    <submittedName>
        <fullName evidence="2">Uncharacterized protein</fullName>
    </submittedName>
</protein>
<keyword evidence="3" id="KW-1185">Reference proteome</keyword>
<gene>
    <name evidence="2" type="ORF">FHS28_002826</name>
</gene>
<sequence>MKTTTRAFIAMASISIAGTVLSPAWAVEAGPLKSAVSCIKDSGFKVIQENRWPAGQTGRVVDTPVGQARVSVVDGFRLLLGDPSGVLSINLKVEESDTSSAPKDREVIEAQMRKLSVPSAPLTVSSHGQVEMLGLTQPDLKGNGPLAFYTLFNSSQRLVASAYLLNGDKRQRLYDTYEQFLAGKEAALATIAGCLESAG</sequence>
<dbReference type="EMBL" id="JACHXO010000004">
    <property type="protein sequence ID" value="MBB3195423.1"/>
    <property type="molecule type" value="Genomic_DNA"/>
</dbReference>
<evidence type="ECO:0000256" key="1">
    <source>
        <dbReference type="SAM" id="SignalP"/>
    </source>
</evidence>
<comment type="caution">
    <text evidence="2">The sequence shown here is derived from an EMBL/GenBank/DDBJ whole genome shotgun (WGS) entry which is preliminary data.</text>
</comment>
<proteinExistence type="predicted"/>
<evidence type="ECO:0000313" key="3">
    <source>
        <dbReference type="Proteomes" id="UP000574369"/>
    </source>
</evidence>
<evidence type="ECO:0000313" key="2">
    <source>
        <dbReference type="EMBL" id="MBB3195423.1"/>
    </source>
</evidence>
<organism evidence="2 3">
    <name type="scientific">Roseateles terrae</name>
    <dbReference type="NCBI Taxonomy" id="431060"/>
    <lineage>
        <taxon>Bacteria</taxon>
        <taxon>Pseudomonadati</taxon>
        <taxon>Pseudomonadota</taxon>
        <taxon>Betaproteobacteria</taxon>
        <taxon>Burkholderiales</taxon>
        <taxon>Sphaerotilaceae</taxon>
        <taxon>Roseateles</taxon>
    </lineage>
</organism>
<dbReference type="RefSeq" id="WP_184294840.1">
    <property type="nucleotide sequence ID" value="NZ_JACHXO010000004.1"/>
</dbReference>